<gene>
    <name evidence="2" type="ORF">JIN82_03830</name>
</gene>
<dbReference type="CDD" id="cd02214">
    <property type="entry name" value="cupin_MJ1618"/>
    <property type="match status" value="1"/>
</dbReference>
<reference evidence="2" key="1">
    <citation type="submission" date="2021-01" db="EMBL/GenBank/DDBJ databases">
        <title>Modified the classification status of verrucomicrobia.</title>
        <authorList>
            <person name="Feng X."/>
        </authorList>
    </citation>
    <scope>NUCLEOTIDE SEQUENCE</scope>
    <source>
        <strain evidence="2">_KCTC 22039</strain>
    </source>
</reference>
<dbReference type="InterPro" id="IPR014710">
    <property type="entry name" value="RmlC-like_jellyroll"/>
</dbReference>
<dbReference type="InterPro" id="IPR011051">
    <property type="entry name" value="RmlC_Cupin_sf"/>
</dbReference>
<dbReference type="Gene3D" id="2.60.120.10">
    <property type="entry name" value="Jelly Rolls"/>
    <property type="match status" value="1"/>
</dbReference>
<keyword evidence="3" id="KW-1185">Reference proteome</keyword>
<evidence type="ECO:0000313" key="2">
    <source>
        <dbReference type="EMBL" id="MBK1790284.1"/>
    </source>
</evidence>
<comment type="caution">
    <text evidence="2">The sequence shown here is derived from an EMBL/GenBank/DDBJ whole genome shotgun (WGS) entry which is preliminary data.</text>
</comment>
<dbReference type="Proteomes" id="UP000624703">
    <property type="component" value="Unassembled WGS sequence"/>
</dbReference>
<protein>
    <submittedName>
        <fullName evidence="2">Cupin domain-containing protein</fullName>
    </submittedName>
</protein>
<proteinExistence type="predicted"/>
<evidence type="ECO:0000313" key="3">
    <source>
        <dbReference type="Proteomes" id="UP000624703"/>
    </source>
</evidence>
<dbReference type="PANTHER" id="PTHR36114:SF1">
    <property type="entry name" value="16.7 KDA PROTEIN IN WHIE LOCUS"/>
    <property type="match status" value="1"/>
</dbReference>
<evidence type="ECO:0000259" key="1">
    <source>
        <dbReference type="Pfam" id="PF07883"/>
    </source>
</evidence>
<accession>A0A8J7MB50</accession>
<dbReference type="Pfam" id="PF07883">
    <property type="entry name" value="Cupin_2"/>
    <property type="match status" value="1"/>
</dbReference>
<dbReference type="PANTHER" id="PTHR36114">
    <property type="entry name" value="16.7 KDA PROTEIN IN WHIE LOCUS"/>
    <property type="match status" value="1"/>
</dbReference>
<dbReference type="EMBL" id="JAENIM010000021">
    <property type="protein sequence ID" value="MBK1790284.1"/>
    <property type="molecule type" value="Genomic_DNA"/>
</dbReference>
<dbReference type="InterPro" id="IPR013096">
    <property type="entry name" value="Cupin_2"/>
</dbReference>
<sequence length="119" mass="13083">MPMTVNNLADQDPFTTKDGSTIRSILDKTNAPVQKQSLAEAFLPAGCATDRHYHKLSEEFYFIVSGAGKMEINGEEKLVGAGDAILIPAGEWHQISAQEDLSFLCCCAPPYQHDDTYFV</sequence>
<name>A0A8J7MB50_9BACT</name>
<dbReference type="InterPro" id="IPR052044">
    <property type="entry name" value="PKS_Associated_Protein"/>
</dbReference>
<dbReference type="SUPFAM" id="SSF51182">
    <property type="entry name" value="RmlC-like cupins"/>
    <property type="match status" value="1"/>
</dbReference>
<dbReference type="RefSeq" id="WP_200310321.1">
    <property type="nucleotide sequence ID" value="NZ_JAENIM010000021.1"/>
</dbReference>
<organism evidence="2 3">
    <name type="scientific">Persicirhabdus sediminis</name>
    <dbReference type="NCBI Taxonomy" id="454144"/>
    <lineage>
        <taxon>Bacteria</taxon>
        <taxon>Pseudomonadati</taxon>
        <taxon>Verrucomicrobiota</taxon>
        <taxon>Verrucomicrobiia</taxon>
        <taxon>Verrucomicrobiales</taxon>
        <taxon>Verrucomicrobiaceae</taxon>
        <taxon>Persicirhabdus</taxon>
    </lineage>
</organism>
<dbReference type="AlphaFoldDB" id="A0A8J7MB50"/>
<feature type="domain" description="Cupin type-2" evidence="1">
    <location>
        <begin position="43"/>
        <end position="105"/>
    </location>
</feature>